<dbReference type="Gene3D" id="2.40.50.140">
    <property type="entry name" value="Nucleic acid-binding proteins"/>
    <property type="match status" value="1"/>
</dbReference>
<evidence type="ECO:0000256" key="3">
    <source>
        <dbReference type="ARBA" id="ARBA00022598"/>
    </source>
</evidence>
<comment type="subcellular location">
    <subcellularLocation>
        <location evidence="8">Cytoplasm</location>
    </subcellularLocation>
</comment>
<evidence type="ECO:0000256" key="1">
    <source>
        <dbReference type="ARBA" id="ARBA00008226"/>
    </source>
</evidence>
<dbReference type="GO" id="GO:0016740">
    <property type="term" value="F:transferase activity"/>
    <property type="evidence" value="ECO:0007669"/>
    <property type="project" value="UniProtKB-ARBA"/>
</dbReference>
<name>A0A3P1V7X5_9STRE</name>
<dbReference type="InterPro" id="IPR045864">
    <property type="entry name" value="aa-tRNA-synth_II/BPL/LPL"/>
</dbReference>
<dbReference type="InterPro" id="IPR012340">
    <property type="entry name" value="NA-bd_OB-fold"/>
</dbReference>
<dbReference type="NCBIfam" id="TIGR00457">
    <property type="entry name" value="asnS"/>
    <property type="match status" value="1"/>
</dbReference>
<sequence length="448" mass="50831">MSKDLVTIIDVPKHVGQEVTIGAWVANKSGKGKLAFLQLRDGSAFFQAVAFKPNFLEKFGEEEGAAKFDTVKRLSQETSVYVTGIVKEDERSKFGYELDITDIEVIGESVDYPITPKEHGTDFLMDNRHLWLRSRKQMAIMQIRNAILMASAEFFDKNGFIKFDSPILSGNAAENTTELFETDYFGTPAFLSQSGQLYLEAGAMALGRVYDFGPVFRAEKSKTRRHLTEFWMMDAEYPFLTHDQSLDLQEAYVKALIQGVLDRVPQALEILERDVEALKRYVAEPFKRVAYDDAISLLQEHEADEDTDYEHLEHGDDFGSPHETWISNYFGVPTFVVNYPASFKAFYMKPVPGNPERVLCADLLAPEGYGEIIGGSERETDYDKLLDKIVAEGLNPEDYEFYLDLRKYGSVPHCGFGLGLERMVTFVAGTKHIREAIPFPRMLHRIKP</sequence>
<organism evidence="10 11">
    <name type="scientific">Streptococcus minor</name>
    <dbReference type="NCBI Taxonomy" id="229549"/>
    <lineage>
        <taxon>Bacteria</taxon>
        <taxon>Bacillati</taxon>
        <taxon>Bacillota</taxon>
        <taxon>Bacilli</taxon>
        <taxon>Lactobacillales</taxon>
        <taxon>Streptococcaceae</taxon>
        <taxon>Streptococcus</taxon>
    </lineage>
</organism>
<evidence type="ECO:0000313" key="10">
    <source>
        <dbReference type="EMBL" id="RRD30292.1"/>
    </source>
</evidence>
<keyword evidence="3 8" id="KW-0436">Ligase</keyword>
<dbReference type="STRING" id="1123309.GCA_000377005_00373"/>
<dbReference type="GO" id="GO:0140096">
    <property type="term" value="F:catalytic activity, acting on a protein"/>
    <property type="evidence" value="ECO:0007669"/>
    <property type="project" value="UniProtKB-ARBA"/>
</dbReference>
<dbReference type="NCBIfam" id="NF003037">
    <property type="entry name" value="PRK03932.1"/>
    <property type="match status" value="1"/>
</dbReference>
<dbReference type="EMBL" id="RQZA01000009">
    <property type="protein sequence ID" value="RRD30292.1"/>
    <property type="molecule type" value="Genomic_DNA"/>
</dbReference>
<gene>
    <name evidence="8" type="primary">asnS</name>
    <name evidence="10" type="ORF">EII38_08510</name>
</gene>
<evidence type="ECO:0000256" key="6">
    <source>
        <dbReference type="ARBA" id="ARBA00022917"/>
    </source>
</evidence>
<dbReference type="AlphaFoldDB" id="A0A3P1V7X5"/>
<dbReference type="InterPro" id="IPR004522">
    <property type="entry name" value="Asn-tRNA-ligase"/>
</dbReference>
<evidence type="ECO:0000259" key="9">
    <source>
        <dbReference type="PROSITE" id="PS50862"/>
    </source>
</evidence>
<comment type="catalytic activity">
    <reaction evidence="8">
        <text>tRNA(Asn) + L-asparagine + ATP = L-asparaginyl-tRNA(Asn) + AMP + diphosphate + H(+)</text>
        <dbReference type="Rhea" id="RHEA:11180"/>
        <dbReference type="Rhea" id="RHEA-COMP:9659"/>
        <dbReference type="Rhea" id="RHEA-COMP:9674"/>
        <dbReference type="ChEBI" id="CHEBI:15378"/>
        <dbReference type="ChEBI" id="CHEBI:30616"/>
        <dbReference type="ChEBI" id="CHEBI:33019"/>
        <dbReference type="ChEBI" id="CHEBI:58048"/>
        <dbReference type="ChEBI" id="CHEBI:78442"/>
        <dbReference type="ChEBI" id="CHEBI:78515"/>
        <dbReference type="ChEBI" id="CHEBI:456215"/>
        <dbReference type="EC" id="6.1.1.22"/>
    </reaction>
</comment>
<feature type="domain" description="Aminoacyl-transfer RNA synthetases class-II family profile" evidence="9">
    <location>
        <begin position="143"/>
        <end position="438"/>
    </location>
</feature>
<dbReference type="GO" id="GO:0005524">
    <property type="term" value="F:ATP binding"/>
    <property type="evidence" value="ECO:0007669"/>
    <property type="project" value="UniProtKB-UniRule"/>
</dbReference>
<dbReference type="Pfam" id="PF01336">
    <property type="entry name" value="tRNA_anti-codon"/>
    <property type="match status" value="1"/>
</dbReference>
<evidence type="ECO:0000256" key="4">
    <source>
        <dbReference type="ARBA" id="ARBA00022741"/>
    </source>
</evidence>
<comment type="subunit">
    <text evidence="8">Homodimer.</text>
</comment>
<dbReference type="HAMAP" id="MF_00534">
    <property type="entry name" value="Asn_tRNA_synth"/>
    <property type="match status" value="1"/>
</dbReference>
<dbReference type="InterPro" id="IPR004364">
    <property type="entry name" value="Aa-tRNA-synt_II"/>
</dbReference>
<dbReference type="GO" id="GO:0004816">
    <property type="term" value="F:asparagine-tRNA ligase activity"/>
    <property type="evidence" value="ECO:0007669"/>
    <property type="project" value="UniProtKB-UniRule"/>
</dbReference>
<reference evidence="10 11" key="1">
    <citation type="submission" date="2018-11" db="EMBL/GenBank/DDBJ databases">
        <title>Genomes From Bacteria Associated with the Canine Oral Cavity: a Test Case for Automated Genome-Based Taxonomic Assignment.</title>
        <authorList>
            <person name="Coil D.A."/>
            <person name="Jospin G."/>
            <person name="Darling A.E."/>
            <person name="Wallis C."/>
            <person name="Davis I.J."/>
            <person name="Harris S."/>
            <person name="Eisen J.A."/>
            <person name="Holcombe L.J."/>
            <person name="O'Flynn C."/>
        </authorList>
    </citation>
    <scope>NUCLEOTIDE SEQUENCE [LARGE SCALE GENOMIC DNA]</scope>
    <source>
        <strain evidence="10 11">OH4621_COT-116</strain>
    </source>
</reference>
<proteinExistence type="inferred from homology"/>
<accession>A0A3P1V7X5</accession>
<dbReference type="PROSITE" id="PS50862">
    <property type="entry name" value="AA_TRNA_LIGASE_II"/>
    <property type="match status" value="1"/>
</dbReference>
<comment type="similarity">
    <text evidence="1 8">Belongs to the class-II aminoacyl-tRNA synthetase family.</text>
</comment>
<keyword evidence="11" id="KW-1185">Reference proteome</keyword>
<protein>
    <recommendedName>
        <fullName evidence="8">Asparagine--tRNA ligase</fullName>
        <ecNumber evidence="8">6.1.1.22</ecNumber>
    </recommendedName>
    <alternativeName>
        <fullName evidence="8">Asparaginyl-tRNA synthetase</fullName>
        <shortName evidence="8">AsnRS</shortName>
    </alternativeName>
</protein>
<keyword evidence="5 8" id="KW-0067">ATP-binding</keyword>
<comment type="caution">
    <text evidence="10">The sequence shown here is derived from an EMBL/GenBank/DDBJ whole genome shotgun (WGS) entry which is preliminary data.</text>
</comment>
<dbReference type="CDD" id="cd00776">
    <property type="entry name" value="AsxRS_core"/>
    <property type="match status" value="1"/>
</dbReference>
<evidence type="ECO:0000256" key="5">
    <source>
        <dbReference type="ARBA" id="ARBA00022840"/>
    </source>
</evidence>
<dbReference type="Pfam" id="PF00152">
    <property type="entry name" value="tRNA-synt_2"/>
    <property type="match status" value="1"/>
</dbReference>
<evidence type="ECO:0000256" key="8">
    <source>
        <dbReference type="HAMAP-Rule" id="MF_00534"/>
    </source>
</evidence>
<keyword evidence="2 8" id="KW-0963">Cytoplasm</keyword>
<keyword evidence="7 8" id="KW-0030">Aminoacyl-tRNA synthetase</keyword>
<dbReference type="PANTHER" id="PTHR22594:SF34">
    <property type="entry name" value="ASPARAGINE--TRNA LIGASE, MITOCHONDRIAL-RELATED"/>
    <property type="match status" value="1"/>
</dbReference>
<dbReference type="InterPro" id="IPR004365">
    <property type="entry name" value="NA-bd_OB_tRNA"/>
</dbReference>
<evidence type="ECO:0000313" key="11">
    <source>
        <dbReference type="Proteomes" id="UP000281771"/>
    </source>
</evidence>
<keyword evidence="6 8" id="KW-0648">Protein biosynthesis</keyword>
<dbReference type="Proteomes" id="UP000281771">
    <property type="component" value="Unassembled WGS sequence"/>
</dbReference>
<dbReference type="InterPro" id="IPR002312">
    <property type="entry name" value="Asp/Asn-tRNA-synth_IIb"/>
</dbReference>
<dbReference type="SUPFAM" id="SSF55681">
    <property type="entry name" value="Class II aaRS and biotin synthetases"/>
    <property type="match status" value="1"/>
</dbReference>
<dbReference type="PANTHER" id="PTHR22594">
    <property type="entry name" value="ASPARTYL/LYSYL-TRNA SYNTHETASE"/>
    <property type="match status" value="1"/>
</dbReference>
<dbReference type="GO" id="GO:0003676">
    <property type="term" value="F:nucleic acid binding"/>
    <property type="evidence" value="ECO:0007669"/>
    <property type="project" value="InterPro"/>
</dbReference>
<dbReference type="SUPFAM" id="SSF50249">
    <property type="entry name" value="Nucleic acid-binding proteins"/>
    <property type="match status" value="1"/>
</dbReference>
<dbReference type="Gene3D" id="3.30.930.10">
    <property type="entry name" value="Bira Bifunctional Protein, Domain 2"/>
    <property type="match status" value="1"/>
</dbReference>
<dbReference type="InterPro" id="IPR006195">
    <property type="entry name" value="aa-tRNA-synth_II"/>
</dbReference>
<dbReference type="GO" id="GO:0006421">
    <property type="term" value="P:asparaginyl-tRNA aminoacylation"/>
    <property type="evidence" value="ECO:0007669"/>
    <property type="project" value="UniProtKB-UniRule"/>
</dbReference>
<keyword evidence="4 8" id="KW-0547">Nucleotide-binding</keyword>
<dbReference type="PRINTS" id="PR01042">
    <property type="entry name" value="TRNASYNTHASP"/>
</dbReference>
<evidence type="ECO:0000256" key="2">
    <source>
        <dbReference type="ARBA" id="ARBA00022490"/>
    </source>
</evidence>
<dbReference type="GO" id="GO:0005737">
    <property type="term" value="C:cytoplasm"/>
    <property type="evidence" value="ECO:0007669"/>
    <property type="project" value="UniProtKB-SubCell"/>
</dbReference>
<dbReference type="RefSeq" id="WP_018166299.1">
    <property type="nucleotide sequence ID" value="NZ_RQZA01000009.1"/>
</dbReference>
<evidence type="ECO:0000256" key="7">
    <source>
        <dbReference type="ARBA" id="ARBA00023146"/>
    </source>
</evidence>
<dbReference type="EC" id="6.1.1.22" evidence="8"/>
<dbReference type="CDD" id="cd04323">
    <property type="entry name" value="AsnRS_cyto_like_N"/>
    <property type="match status" value="1"/>
</dbReference>